<dbReference type="InterPro" id="IPR036047">
    <property type="entry name" value="F-box-like_dom_sf"/>
</dbReference>
<evidence type="ECO:0000313" key="3">
    <source>
        <dbReference type="Proteomes" id="UP000485058"/>
    </source>
</evidence>
<organism evidence="2 3">
    <name type="scientific">Haematococcus lacustris</name>
    <name type="common">Green alga</name>
    <name type="synonym">Haematococcus pluvialis</name>
    <dbReference type="NCBI Taxonomy" id="44745"/>
    <lineage>
        <taxon>Eukaryota</taxon>
        <taxon>Viridiplantae</taxon>
        <taxon>Chlorophyta</taxon>
        <taxon>core chlorophytes</taxon>
        <taxon>Chlorophyceae</taxon>
        <taxon>CS clade</taxon>
        <taxon>Chlamydomonadales</taxon>
        <taxon>Haematococcaceae</taxon>
        <taxon>Haematococcus</taxon>
    </lineage>
</organism>
<proteinExistence type="predicted"/>
<dbReference type="SUPFAM" id="SSF81383">
    <property type="entry name" value="F-box domain"/>
    <property type="match status" value="1"/>
</dbReference>
<accession>A0A699ZHK3</accession>
<dbReference type="AlphaFoldDB" id="A0A699ZHK3"/>
<dbReference type="Pfam" id="PF00646">
    <property type="entry name" value="F-box"/>
    <property type="match status" value="1"/>
</dbReference>
<feature type="domain" description="F-box" evidence="1">
    <location>
        <begin position="33"/>
        <end position="71"/>
    </location>
</feature>
<dbReference type="Proteomes" id="UP000485058">
    <property type="component" value="Unassembled WGS sequence"/>
</dbReference>
<dbReference type="Gene3D" id="1.20.1280.50">
    <property type="match status" value="1"/>
</dbReference>
<sequence>MQHPIGLQPEGNLLLRSGAWNCRNAGLGALQVLSDALILELLGLLDAVSLCQLSQCSRALYCFCDAEDLWKALVLEGGSRS</sequence>
<feature type="non-terminal residue" evidence="2">
    <location>
        <position position="1"/>
    </location>
</feature>
<evidence type="ECO:0000259" key="1">
    <source>
        <dbReference type="Pfam" id="PF00646"/>
    </source>
</evidence>
<reference evidence="2 3" key="1">
    <citation type="submission" date="2020-02" db="EMBL/GenBank/DDBJ databases">
        <title>Draft genome sequence of Haematococcus lacustris strain NIES-144.</title>
        <authorList>
            <person name="Morimoto D."/>
            <person name="Nakagawa S."/>
            <person name="Yoshida T."/>
            <person name="Sawayama S."/>
        </authorList>
    </citation>
    <scope>NUCLEOTIDE SEQUENCE [LARGE SCALE GENOMIC DNA]</scope>
    <source>
        <strain evidence="2 3">NIES-144</strain>
    </source>
</reference>
<name>A0A699ZHK3_HAELA</name>
<protein>
    <submittedName>
        <fullName evidence="2">JmjC domain-containing protein</fullName>
    </submittedName>
</protein>
<keyword evidence="3" id="KW-1185">Reference proteome</keyword>
<dbReference type="InterPro" id="IPR001810">
    <property type="entry name" value="F-box_dom"/>
</dbReference>
<dbReference type="EMBL" id="BLLF01001966">
    <property type="protein sequence ID" value="GFH22083.1"/>
    <property type="molecule type" value="Genomic_DNA"/>
</dbReference>
<comment type="caution">
    <text evidence="2">The sequence shown here is derived from an EMBL/GenBank/DDBJ whole genome shotgun (WGS) entry which is preliminary data.</text>
</comment>
<gene>
    <name evidence="2" type="ORF">HaLaN_19493</name>
</gene>
<evidence type="ECO:0000313" key="2">
    <source>
        <dbReference type="EMBL" id="GFH22083.1"/>
    </source>
</evidence>